<dbReference type="Proteomes" id="UP000225448">
    <property type="component" value="Segment"/>
</dbReference>
<keyword evidence="2" id="KW-1185">Reference proteome</keyword>
<protein>
    <submittedName>
        <fullName evidence="1">Uncharacterized protein</fullName>
    </submittedName>
</protein>
<proteinExistence type="predicted"/>
<dbReference type="EMBL" id="MF042360">
    <property type="protein sequence ID" value="ARV77009.1"/>
    <property type="molecule type" value="Genomic_DNA"/>
</dbReference>
<accession>A0A1Y0SZQ6</accession>
<gene>
    <name evidence="1" type="ORF">PHABIO_378</name>
</gene>
<sequence length="102" mass="11925">MISRNKRKYLEREYRAIQLANSIRRSAPHLSEERITTSVAIHRKLWDRKGGERHLGYTTASKADKKEYAAFSSYLETLGKVALASTFVKRIKLIPFKEWARQ</sequence>
<name>A0A1Y0SZQ6_9CAUD</name>
<reference evidence="1 2" key="1">
    <citation type="submission" date="2017-05" db="EMBL/GenBank/DDBJ databases">
        <authorList>
            <person name="Song R."/>
            <person name="Chenine A.L."/>
            <person name="Ruprecht R.M."/>
        </authorList>
    </citation>
    <scope>NUCLEOTIDE SEQUENCE [LARGE SCALE GENOMIC DNA]</scope>
</reference>
<organism evidence="1 2">
    <name type="scientific">Pseudomonas phage Phabio</name>
    <dbReference type="NCBI Taxonomy" id="2006668"/>
    <lineage>
        <taxon>Viruses</taxon>
        <taxon>Duplodnaviria</taxon>
        <taxon>Heunggongvirae</taxon>
        <taxon>Uroviricota</taxon>
        <taxon>Caudoviricetes</taxon>
        <taxon>Chimalliviridae</taxon>
        <taxon>Phabiovirus</taxon>
        <taxon>Phabiovirus phabio</taxon>
    </lineage>
</organism>
<evidence type="ECO:0000313" key="1">
    <source>
        <dbReference type="EMBL" id="ARV77009.1"/>
    </source>
</evidence>
<evidence type="ECO:0000313" key="2">
    <source>
        <dbReference type="Proteomes" id="UP000225448"/>
    </source>
</evidence>